<keyword evidence="2" id="KW-0503">Monooxygenase</keyword>
<reference evidence="2 3" key="1">
    <citation type="submission" date="2023-07" db="EMBL/GenBank/DDBJ databases">
        <title>Functional and genomic diversity of the sorghum phyllosphere microbiome.</title>
        <authorList>
            <person name="Shade A."/>
        </authorList>
    </citation>
    <scope>NUCLEOTIDE SEQUENCE [LARGE SCALE GENOMIC DNA]</scope>
    <source>
        <strain evidence="2 3">SORGH_AS_0887</strain>
    </source>
</reference>
<keyword evidence="2" id="KW-0560">Oxidoreductase</keyword>
<evidence type="ECO:0000313" key="3">
    <source>
        <dbReference type="Proteomes" id="UP001233360"/>
    </source>
</evidence>
<keyword evidence="3" id="KW-1185">Reference proteome</keyword>
<protein>
    <submittedName>
        <fullName evidence="2">Quinol monooxygenase YgiN</fullName>
    </submittedName>
</protein>
<dbReference type="Proteomes" id="UP001233360">
    <property type="component" value="Unassembled WGS sequence"/>
</dbReference>
<dbReference type="PANTHER" id="PTHR33336">
    <property type="entry name" value="QUINOL MONOOXYGENASE YGIN-RELATED"/>
    <property type="match status" value="1"/>
</dbReference>
<accession>A0ABU0UWC0</accession>
<dbReference type="GO" id="GO:0004497">
    <property type="term" value="F:monooxygenase activity"/>
    <property type="evidence" value="ECO:0007669"/>
    <property type="project" value="UniProtKB-KW"/>
</dbReference>
<dbReference type="RefSeq" id="WP_307003350.1">
    <property type="nucleotide sequence ID" value="NZ_JAUTBK010000002.1"/>
</dbReference>
<dbReference type="Pfam" id="PF03992">
    <property type="entry name" value="ABM"/>
    <property type="match status" value="1"/>
</dbReference>
<organism evidence="2 3">
    <name type="scientific">Acinetobacter baylyi</name>
    <dbReference type="NCBI Taxonomy" id="202950"/>
    <lineage>
        <taxon>Bacteria</taxon>
        <taxon>Pseudomonadati</taxon>
        <taxon>Pseudomonadota</taxon>
        <taxon>Gammaproteobacteria</taxon>
        <taxon>Moraxellales</taxon>
        <taxon>Moraxellaceae</taxon>
        <taxon>Acinetobacter</taxon>
    </lineage>
</organism>
<dbReference type="InterPro" id="IPR011008">
    <property type="entry name" value="Dimeric_a/b-barrel"/>
</dbReference>
<name>A0ABU0UWC0_ACIBI</name>
<gene>
    <name evidence="2" type="ORF">QE380_001772</name>
</gene>
<comment type="caution">
    <text evidence="2">The sequence shown here is derived from an EMBL/GenBank/DDBJ whole genome shotgun (WGS) entry which is preliminary data.</text>
</comment>
<dbReference type="Gene3D" id="3.30.70.100">
    <property type="match status" value="1"/>
</dbReference>
<dbReference type="PANTHER" id="PTHR33336:SF3">
    <property type="entry name" value="ABM DOMAIN-CONTAINING PROTEIN"/>
    <property type="match status" value="1"/>
</dbReference>
<proteinExistence type="predicted"/>
<dbReference type="InterPro" id="IPR050744">
    <property type="entry name" value="AI-2_Isomerase_LsrG"/>
</dbReference>
<evidence type="ECO:0000259" key="1">
    <source>
        <dbReference type="PROSITE" id="PS51725"/>
    </source>
</evidence>
<dbReference type="EMBL" id="JAUTBK010000002">
    <property type="protein sequence ID" value="MDQ1208849.1"/>
    <property type="molecule type" value="Genomic_DNA"/>
</dbReference>
<feature type="domain" description="ABM" evidence="1">
    <location>
        <begin position="2"/>
        <end position="100"/>
    </location>
</feature>
<dbReference type="SUPFAM" id="SSF54909">
    <property type="entry name" value="Dimeric alpha+beta barrel"/>
    <property type="match status" value="1"/>
</dbReference>
<dbReference type="InterPro" id="IPR007138">
    <property type="entry name" value="ABM_dom"/>
</dbReference>
<dbReference type="PROSITE" id="PS51725">
    <property type="entry name" value="ABM"/>
    <property type="match status" value="1"/>
</dbReference>
<evidence type="ECO:0000313" key="2">
    <source>
        <dbReference type="EMBL" id="MDQ1208849.1"/>
    </source>
</evidence>
<sequence length="105" mass="11968">MITVIAEIRTHTGAEHRKQVLASFEQILPQVLAEVGCYQYQPLIDAPAEASFQRVDYDSIMMFEQWESVAHLQAHLQTAHMLAHQERVKDHVASVDIRILQDTTA</sequence>